<feature type="active site" evidence="4">
    <location>
        <position position="15"/>
    </location>
</feature>
<feature type="active site" evidence="4">
    <location>
        <position position="42"/>
    </location>
</feature>
<proteinExistence type="predicted"/>
<comment type="catalytic activity">
    <reaction evidence="3">
        <text>[protein]-L-glutamate 5-O-methyl ester + H2O = L-glutamyl-[protein] + methanol + H(+)</text>
        <dbReference type="Rhea" id="RHEA:23236"/>
        <dbReference type="Rhea" id="RHEA-COMP:10208"/>
        <dbReference type="Rhea" id="RHEA-COMP:10311"/>
        <dbReference type="ChEBI" id="CHEBI:15377"/>
        <dbReference type="ChEBI" id="CHEBI:15378"/>
        <dbReference type="ChEBI" id="CHEBI:17790"/>
        <dbReference type="ChEBI" id="CHEBI:29973"/>
        <dbReference type="ChEBI" id="CHEBI:82795"/>
        <dbReference type="EC" id="3.1.1.61"/>
    </reaction>
</comment>
<accession>A0A1G8T931</accession>
<evidence type="ECO:0000313" key="6">
    <source>
        <dbReference type="EMBL" id="SDJ37931.1"/>
    </source>
</evidence>
<dbReference type="Pfam" id="PF01339">
    <property type="entry name" value="CheB_methylest"/>
    <property type="match status" value="1"/>
</dbReference>
<keyword evidence="4" id="KW-0145">Chemotaxis</keyword>
<keyword evidence="1 4" id="KW-0378">Hydrolase</keyword>
<evidence type="ECO:0000313" key="7">
    <source>
        <dbReference type="Proteomes" id="UP000199527"/>
    </source>
</evidence>
<dbReference type="InterPro" id="IPR000673">
    <property type="entry name" value="Sig_transdc_resp-reg_Me-estase"/>
</dbReference>
<reference evidence="7" key="1">
    <citation type="submission" date="2016-10" db="EMBL/GenBank/DDBJ databases">
        <authorList>
            <person name="Varghese N."/>
            <person name="Submissions S."/>
        </authorList>
    </citation>
    <scope>NUCLEOTIDE SEQUENCE [LARGE SCALE GENOMIC DNA]</scope>
    <source>
        <strain evidence="7">DSM 23317</strain>
    </source>
</reference>
<dbReference type="InterPro" id="IPR035909">
    <property type="entry name" value="CheB_C"/>
</dbReference>
<evidence type="ECO:0000259" key="5">
    <source>
        <dbReference type="PROSITE" id="PS50122"/>
    </source>
</evidence>
<dbReference type="OrthoDB" id="9793421at2"/>
<evidence type="ECO:0000256" key="1">
    <source>
        <dbReference type="ARBA" id="ARBA00022801"/>
    </source>
</evidence>
<evidence type="ECO:0000256" key="2">
    <source>
        <dbReference type="ARBA" id="ARBA00039140"/>
    </source>
</evidence>
<dbReference type="GO" id="GO:0008984">
    <property type="term" value="F:protein-glutamate methylesterase activity"/>
    <property type="evidence" value="ECO:0007669"/>
    <property type="project" value="UniProtKB-EC"/>
</dbReference>
<feature type="active site" evidence="4">
    <location>
        <position position="135"/>
    </location>
</feature>
<sequence length="192" mass="20803">MDEGRNYQAIVIGVSAGGMAALERILPKLSRGFPLPVLIVQHIGAVADSYLPIHFSMRCELPVYEAEDKQPIEAGVIYFAPPNYHLMVERQHTLALSTEDRVNFSRPAVDVLFETAADAFGPGLVGVVLTGSNGDGAVGMVRIRQRGGLLVVQTPESAEAPQMPEAVLEHTEVDRLLPLDEIGNFLNSLSEK</sequence>
<dbReference type="Gene3D" id="3.40.50.180">
    <property type="entry name" value="Methylesterase CheB, C-terminal domain"/>
    <property type="match status" value="1"/>
</dbReference>
<dbReference type="GO" id="GO:0005737">
    <property type="term" value="C:cytoplasm"/>
    <property type="evidence" value="ECO:0007669"/>
    <property type="project" value="InterPro"/>
</dbReference>
<dbReference type="Proteomes" id="UP000199527">
    <property type="component" value="Unassembled WGS sequence"/>
</dbReference>
<dbReference type="PANTHER" id="PTHR42872">
    <property type="entry name" value="PROTEIN-GLUTAMATE METHYLESTERASE/PROTEIN-GLUTAMINE GLUTAMINASE"/>
    <property type="match status" value="1"/>
</dbReference>
<feature type="domain" description="CheB-type methylesterase" evidence="5">
    <location>
        <begin position="3"/>
        <end position="192"/>
    </location>
</feature>
<name>A0A1G8T931_9GAMM</name>
<gene>
    <name evidence="6" type="ORF">SAMN04488540_107143</name>
</gene>
<dbReference type="EC" id="3.1.1.61" evidence="2"/>
<dbReference type="SUPFAM" id="SSF52738">
    <property type="entry name" value="Methylesterase CheB, C-terminal domain"/>
    <property type="match status" value="1"/>
</dbReference>
<protein>
    <recommendedName>
        <fullName evidence="2">protein-glutamate methylesterase</fullName>
        <ecNumber evidence="2">3.1.1.61</ecNumber>
    </recommendedName>
</protein>
<dbReference type="CDD" id="cd16433">
    <property type="entry name" value="CheB"/>
    <property type="match status" value="1"/>
</dbReference>
<dbReference type="PANTHER" id="PTHR42872:SF3">
    <property type="entry name" value="PROTEIN-GLUTAMATE METHYLESTERASE_PROTEIN-GLUTAMINE GLUTAMINASE 1"/>
    <property type="match status" value="1"/>
</dbReference>
<dbReference type="RefSeq" id="WP_090365218.1">
    <property type="nucleotide sequence ID" value="NZ_FNEM01000007.1"/>
</dbReference>
<dbReference type="EMBL" id="FNEM01000007">
    <property type="protein sequence ID" value="SDJ37931.1"/>
    <property type="molecule type" value="Genomic_DNA"/>
</dbReference>
<dbReference type="PROSITE" id="PS50122">
    <property type="entry name" value="CHEB"/>
    <property type="match status" value="1"/>
</dbReference>
<evidence type="ECO:0000256" key="3">
    <source>
        <dbReference type="ARBA" id="ARBA00048267"/>
    </source>
</evidence>
<evidence type="ECO:0000256" key="4">
    <source>
        <dbReference type="PROSITE-ProRule" id="PRU00050"/>
    </source>
</evidence>
<keyword evidence="7" id="KW-1185">Reference proteome</keyword>
<dbReference type="GO" id="GO:0000156">
    <property type="term" value="F:phosphorelay response regulator activity"/>
    <property type="evidence" value="ECO:0007669"/>
    <property type="project" value="InterPro"/>
</dbReference>
<organism evidence="6 7">
    <name type="scientific">Ferrimonas sediminum</name>
    <dbReference type="NCBI Taxonomy" id="718193"/>
    <lineage>
        <taxon>Bacteria</taxon>
        <taxon>Pseudomonadati</taxon>
        <taxon>Pseudomonadota</taxon>
        <taxon>Gammaproteobacteria</taxon>
        <taxon>Alteromonadales</taxon>
        <taxon>Ferrimonadaceae</taxon>
        <taxon>Ferrimonas</taxon>
    </lineage>
</organism>
<dbReference type="GO" id="GO:0006935">
    <property type="term" value="P:chemotaxis"/>
    <property type="evidence" value="ECO:0007669"/>
    <property type="project" value="UniProtKB-UniRule"/>
</dbReference>
<dbReference type="AlphaFoldDB" id="A0A1G8T931"/>